<dbReference type="STRING" id="139825.A0A401GHE9"/>
<dbReference type="RefSeq" id="XP_027612501.1">
    <property type="nucleotide sequence ID" value="XM_027756700.1"/>
</dbReference>
<dbReference type="EMBL" id="BFAD01000003">
    <property type="protein sequence ID" value="GBE81588.1"/>
    <property type="molecule type" value="Genomic_DNA"/>
</dbReference>
<dbReference type="Proteomes" id="UP000287166">
    <property type="component" value="Unassembled WGS sequence"/>
</dbReference>
<dbReference type="AlphaFoldDB" id="A0A401GHE9"/>
<dbReference type="InParanoid" id="A0A401GHE9"/>
<evidence type="ECO:0000313" key="1">
    <source>
        <dbReference type="EMBL" id="GBE81588.1"/>
    </source>
</evidence>
<keyword evidence="2" id="KW-1185">Reference proteome</keyword>
<organism evidence="1 2">
    <name type="scientific">Sparassis crispa</name>
    <dbReference type="NCBI Taxonomy" id="139825"/>
    <lineage>
        <taxon>Eukaryota</taxon>
        <taxon>Fungi</taxon>
        <taxon>Dikarya</taxon>
        <taxon>Basidiomycota</taxon>
        <taxon>Agaricomycotina</taxon>
        <taxon>Agaricomycetes</taxon>
        <taxon>Polyporales</taxon>
        <taxon>Sparassidaceae</taxon>
        <taxon>Sparassis</taxon>
    </lineage>
</organism>
<reference evidence="1 2" key="1">
    <citation type="journal article" date="2018" name="Sci. Rep.">
        <title>Genome sequence of the cauliflower mushroom Sparassis crispa (Hanabiratake) and its association with beneficial usage.</title>
        <authorList>
            <person name="Kiyama R."/>
            <person name="Furutani Y."/>
            <person name="Kawaguchi K."/>
            <person name="Nakanishi T."/>
        </authorList>
    </citation>
    <scope>NUCLEOTIDE SEQUENCE [LARGE SCALE GENOMIC DNA]</scope>
</reference>
<sequence>MDSYARKKKSYSSISYGSTKELWLLKIQIEECLWRIIPIPSGIKKKVIQLLKEKMAAGVYEARLPPSLDDFVEPFAGRKVYTIGDLHWGFDAHKVDTSSRDLTSFHTPLGLL</sequence>
<dbReference type="GeneID" id="38778505"/>
<protein>
    <submittedName>
        <fullName evidence="1">Uncharacterized protein</fullName>
    </submittedName>
</protein>
<comment type="caution">
    <text evidence="1">The sequence shown here is derived from an EMBL/GenBank/DDBJ whole genome shotgun (WGS) entry which is preliminary data.</text>
</comment>
<accession>A0A401GHE9</accession>
<proteinExistence type="predicted"/>
<name>A0A401GHE9_9APHY</name>
<gene>
    <name evidence="1" type="ORF">SCP_0313170</name>
</gene>
<dbReference type="OrthoDB" id="5599163at2759"/>
<evidence type="ECO:0000313" key="2">
    <source>
        <dbReference type="Proteomes" id="UP000287166"/>
    </source>
</evidence>